<gene>
    <name evidence="2" type="ORF">ESP51_06190</name>
</gene>
<evidence type="ECO:0000256" key="1">
    <source>
        <dbReference type="SAM" id="MobiDB-lite"/>
    </source>
</evidence>
<reference evidence="2 3" key="1">
    <citation type="submission" date="2019-01" db="EMBL/GenBank/DDBJ databases">
        <title>Agromyces.</title>
        <authorList>
            <person name="Li J."/>
        </authorList>
    </citation>
    <scope>NUCLEOTIDE SEQUENCE [LARGE SCALE GENOMIC DNA]</scope>
    <source>
        <strain evidence="2 3">DSM 15934</strain>
    </source>
</reference>
<dbReference type="Proteomes" id="UP000293865">
    <property type="component" value="Unassembled WGS sequence"/>
</dbReference>
<sequence length="66" mass="7024">MQRPGTTTPHRELFRAAIIQETVAIACTCGRGVDHWYAEPINGFGHGTAGEHTSGAVHRLSPRAGA</sequence>
<comment type="caution">
    <text evidence="2">The sequence shown here is derived from an EMBL/GenBank/DDBJ whole genome shotgun (WGS) entry which is preliminary data.</text>
</comment>
<name>A0A4Q2L3D2_9MICO</name>
<proteinExistence type="predicted"/>
<dbReference type="OrthoDB" id="5008124at2"/>
<feature type="region of interest" description="Disordered" evidence="1">
    <location>
        <begin position="45"/>
        <end position="66"/>
    </location>
</feature>
<evidence type="ECO:0000313" key="2">
    <source>
        <dbReference type="EMBL" id="RXZ71957.1"/>
    </source>
</evidence>
<keyword evidence="3" id="KW-1185">Reference proteome</keyword>
<evidence type="ECO:0000313" key="3">
    <source>
        <dbReference type="Proteomes" id="UP000293865"/>
    </source>
</evidence>
<accession>A0A4Q2L3D2</accession>
<dbReference type="AlphaFoldDB" id="A0A4Q2L3D2"/>
<dbReference type="EMBL" id="SDPN01000008">
    <property type="protein sequence ID" value="RXZ71957.1"/>
    <property type="molecule type" value="Genomic_DNA"/>
</dbReference>
<protein>
    <submittedName>
        <fullName evidence="2">Uncharacterized protein</fullName>
    </submittedName>
</protein>
<organism evidence="2 3">
    <name type="scientific">Agromyces albus</name>
    <dbReference type="NCBI Taxonomy" id="205332"/>
    <lineage>
        <taxon>Bacteria</taxon>
        <taxon>Bacillati</taxon>
        <taxon>Actinomycetota</taxon>
        <taxon>Actinomycetes</taxon>
        <taxon>Micrococcales</taxon>
        <taxon>Microbacteriaceae</taxon>
        <taxon>Agromyces</taxon>
    </lineage>
</organism>
<dbReference type="RefSeq" id="WP_129520030.1">
    <property type="nucleotide sequence ID" value="NZ_SDPN01000008.1"/>
</dbReference>